<accession>A0ABM9R6L4</accession>
<protein>
    <submittedName>
        <fullName evidence="1">Uncharacterized protein</fullName>
    </submittedName>
</protein>
<dbReference type="EMBL" id="CCWP01000039">
    <property type="protein sequence ID" value="CEF04790.1"/>
    <property type="molecule type" value="Genomic_DNA"/>
</dbReference>
<proteinExistence type="predicted"/>
<organism evidence="1 2">
    <name type="scientific">Bifidobacterium longum subsp. infantis</name>
    <dbReference type="NCBI Taxonomy" id="1682"/>
    <lineage>
        <taxon>Bacteria</taxon>
        <taxon>Bacillati</taxon>
        <taxon>Actinomycetota</taxon>
        <taxon>Actinomycetes</taxon>
        <taxon>Bifidobacteriales</taxon>
        <taxon>Bifidobacteriaceae</taxon>
        <taxon>Bifidobacterium</taxon>
    </lineage>
</organism>
<comment type="caution">
    <text evidence="1">The sequence shown here is derived from an EMBL/GenBank/DDBJ whole genome shotgun (WGS) entry which is preliminary data.</text>
</comment>
<reference evidence="1 2" key="1">
    <citation type="submission" date="2014-09" db="EMBL/GenBank/DDBJ databases">
        <authorList>
            <person name="Bertelli C."/>
        </authorList>
    </citation>
    <scope>NUCLEOTIDE SEQUENCE [LARGE SCALE GENOMIC DNA]</scope>
    <source>
        <strain evidence="1 2">BIC1401111250</strain>
    </source>
</reference>
<evidence type="ECO:0000313" key="1">
    <source>
        <dbReference type="EMBL" id="CEF04790.1"/>
    </source>
</evidence>
<evidence type="ECO:0000313" key="2">
    <source>
        <dbReference type="Proteomes" id="UP000043107"/>
    </source>
</evidence>
<gene>
    <name evidence="1" type="ORF">BLIC_c02064</name>
</gene>
<sequence length="129" mass="14009">MDICTHMMHMFVATRRLVQARVGKSDISVRRHYPVTFHRSRLCVSSQPPNGSSRVNSPTIKQAAVKGNSHICDLPDGGSLPLPIRFGYLPSLSSSKASVITLFLRPGREMDSLGLWALAFGSSGPVTST</sequence>
<dbReference type="Proteomes" id="UP000043107">
    <property type="component" value="Unassembled WGS sequence"/>
</dbReference>
<name>A0ABM9R6L4_BIFLI</name>
<keyword evidence="2" id="KW-1185">Reference proteome</keyword>